<dbReference type="RefSeq" id="WP_036721870.1">
    <property type="nucleotide sequence ID" value="NZ_JRKS01000079.1"/>
</dbReference>
<reference evidence="8 9" key="1">
    <citation type="submission" date="2014-09" db="EMBL/GenBank/DDBJ databases">
        <authorList>
            <person name="McGinnis J.M."/>
            <person name="Wolfgang W.J."/>
        </authorList>
    </citation>
    <scope>NUCLEOTIDE SEQUENCE [LARGE SCALE GENOMIC DNA]</scope>
    <source>
        <strain evidence="8 9">HAMBI 3106</strain>
    </source>
</reference>
<gene>
    <name evidence="8" type="ORF">IC63_15515</name>
</gene>
<protein>
    <recommendedName>
        <fullName evidence="10">Cobalt transporter</fullName>
    </recommendedName>
</protein>
<evidence type="ECO:0000256" key="7">
    <source>
        <dbReference type="SAM" id="Phobius"/>
    </source>
</evidence>
<organism evidence="8 9">
    <name type="scientific">Paracoccus sphaerophysae</name>
    <dbReference type="NCBI Taxonomy" id="690417"/>
    <lineage>
        <taxon>Bacteria</taxon>
        <taxon>Pseudomonadati</taxon>
        <taxon>Pseudomonadota</taxon>
        <taxon>Alphaproteobacteria</taxon>
        <taxon>Rhodobacterales</taxon>
        <taxon>Paracoccaceae</taxon>
        <taxon>Paracoccus</taxon>
    </lineage>
</organism>
<dbReference type="STRING" id="690417.IC63_15515"/>
<sequence length="224" mass="23631">MHIEPGIVAGPKMALAHGTAAAAAAYTARLAIDDLRTHGLASFALRTVIAAIGVFISFEVMPHFAVGISEVHFILGTTLFLILGAAPAAIGLALGLLVQGLFFAPTDLPMYFVNVSTLLWPLFAIDALAKRIIPAATPFVDLQYLDVLKLSLTYQGGIVAWVAFWAVYGQGFGSENLAAIASFGAAYLLVVLVEPVVDLGALAIAKALRPARHSPLVARRLYHA</sequence>
<comment type="caution">
    <text evidence="8">The sequence shown here is derived from an EMBL/GenBank/DDBJ whole genome shotgun (WGS) entry which is preliminary data.</text>
</comment>
<keyword evidence="9" id="KW-1185">Reference proteome</keyword>
<reference evidence="8 9" key="2">
    <citation type="submission" date="2014-10" db="EMBL/GenBank/DDBJ databases">
        <title>Paracoccus sanguinis sp. nov., isolated from clinical specimens of New York State patients.</title>
        <authorList>
            <person name="Mingle L.A."/>
            <person name="Cole J.A."/>
            <person name="Lapierre P."/>
            <person name="Musser K.A."/>
        </authorList>
    </citation>
    <scope>NUCLEOTIDE SEQUENCE [LARGE SCALE GENOMIC DNA]</scope>
    <source>
        <strain evidence="8 9">HAMBI 3106</strain>
    </source>
</reference>
<evidence type="ECO:0000256" key="4">
    <source>
        <dbReference type="ARBA" id="ARBA00022692"/>
    </source>
</evidence>
<dbReference type="Pfam" id="PF01891">
    <property type="entry name" value="CbiM"/>
    <property type="match status" value="1"/>
</dbReference>
<name>A0A099EVL6_9RHOB</name>
<feature type="transmembrane region" description="Helical" evidence="7">
    <location>
        <begin position="180"/>
        <end position="205"/>
    </location>
</feature>
<dbReference type="GO" id="GO:0005886">
    <property type="term" value="C:plasma membrane"/>
    <property type="evidence" value="ECO:0007669"/>
    <property type="project" value="UniProtKB-SubCell"/>
</dbReference>
<dbReference type="AlphaFoldDB" id="A0A099EVL6"/>
<feature type="transmembrane region" description="Helical" evidence="7">
    <location>
        <begin position="73"/>
        <end position="98"/>
    </location>
</feature>
<feature type="transmembrane region" description="Helical" evidence="7">
    <location>
        <begin position="150"/>
        <end position="168"/>
    </location>
</feature>
<dbReference type="InterPro" id="IPR002751">
    <property type="entry name" value="CbiM/NikMN"/>
</dbReference>
<evidence type="ECO:0000313" key="8">
    <source>
        <dbReference type="EMBL" id="KGJ02026.1"/>
    </source>
</evidence>
<evidence type="ECO:0008006" key="10">
    <source>
        <dbReference type="Google" id="ProtNLM"/>
    </source>
</evidence>
<evidence type="ECO:0000256" key="5">
    <source>
        <dbReference type="ARBA" id="ARBA00022989"/>
    </source>
</evidence>
<keyword evidence="4 7" id="KW-0812">Transmembrane</keyword>
<dbReference type="OrthoDB" id="4710659at2"/>
<proteinExistence type="predicted"/>
<evidence type="ECO:0000256" key="6">
    <source>
        <dbReference type="ARBA" id="ARBA00023136"/>
    </source>
</evidence>
<evidence type="ECO:0000256" key="3">
    <source>
        <dbReference type="ARBA" id="ARBA00022475"/>
    </source>
</evidence>
<accession>A0A099EVL6</accession>
<dbReference type="GO" id="GO:0000041">
    <property type="term" value="P:transition metal ion transport"/>
    <property type="evidence" value="ECO:0007669"/>
    <property type="project" value="InterPro"/>
</dbReference>
<comment type="subcellular location">
    <subcellularLocation>
        <location evidence="1">Cell membrane</location>
        <topology evidence="1">Multi-pass membrane protein</topology>
    </subcellularLocation>
</comment>
<keyword evidence="3" id="KW-1003">Cell membrane</keyword>
<dbReference type="Gene3D" id="1.10.1760.20">
    <property type="match status" value="1"/>
</dbReference>
<evidence type="ECO:0000256" key="1">
    <source>
        <dbReference type="ARBA" id="ARBA00004651"/>
    </source>
</evidence>
<feature type="transmembrane region" description="Helical" evidence="7">
    <location>
        <begin position="43"/>
        <end position="61"/>
    </location>
</feature>
<dbReference type="EMBL" id="JRKS01000079">
    <property type="protein sequence ID" value="KGJ02026.1"/>
    <property type="molecule type" value="Genomic_DNA"/>
</dbReference>
<dbReference type="Proteomes" id="UP000029917">
    <property type="component" value="Unassembled WGS sequence"/>
</dbReference>
<keyword evidence="5 7" id="KW-1133">Transmembrane helix</keyword>
<evidence type="ECO:0000313" key="9">
    <source>
        <dbReference type="Proteomes" id="UP000029917"/>
    </source>
</evidence>
<keyword evidence="2" id="KW-0813">Transport</keyword>
<feature type="transmembrane region" description="Helical" evidence="7">
    <location>
        <begin position="110"/>
        <end position="129"/>
    </location>
</feature>
<evidence type="ECO:0000256" key="2">
    <source>
        <dbReference type="ARBA" id="ARBA00022448"/>
    </source>
</evidence>
<keyword evidence="6 7" id="KW-0472">Membrane</keyword>